<sequence length="236" mass="25490">MSHPHSAELLAALAQYDTPTICNALEAIDPALQYYGFNTDPLHCAYPHLGAIVGYARTGTIRSVQPSRWGDAQQKERRLQWYQYVDEGGPKPSIIVLQDLDGVRAGFGSFWGEVNSHVHRGLGAKGVVTNGSVRDLPVNASDFQMLAGSVMPSHGHVHVVDMNIPVTVAGMAVQPNDLIHADQHGAVVIPDAYAERIADAVATIAVRENRLIEAAKRSGFTWRDVAAAAQGNQDIH</sequence>
<evidence type="ECO:0000256" key="4">
    <source>
        <dbReference type="ARBA" id="ARBA00030169"/>
    </source>
</evidence>
<dbReference type="GO" id="GO:0046872">
    <property type="term" value="F:metal ion binding"/>
    <property type="evidence" value="ECO:0007669"/>
    <property type="project" value="UniProtKB-KW"/>
</dbReference>
<dbReference type="Pfam" id="PF03737">
    <property type="entry name" value="RraA-like"/>
    <property type="match status" value="1"/>
</dbReference>
<comment type="cofactor">
    <cofactor evidence="1">
        <name>a divalent metal cation</name>
        <dbReference type="ChEBI" id="CHEBI:60240"/>
    </cofactor>
</comment>
<proteinExistence type="predicted"/>
<dbReference type="AlphaFoldDB" id="A0A4V4GRR9"/>
<name>A0A4V4GRR9_9BURK</name>
<dbReference type="Gene3D" id="3.50.30.40">
    <property type="entry name" value="Ribonuclease E inhibitor RraA/RraA-like"/>
    <property type="match status" value="1"/>
</dbReference>
<accession>A0A4V4GRR9</accession>
<keyword evidence="7" id="KW-1185">Reference proteome</keyword>
<dbReference type="InterPro" id="IPR036704">
    <property type="entry name" value="RraA/RraA-like_sf"/>
</dbReference>
<gene>
    <name evidence="6" type="ORF">E9531_07960</name>
</gene>
<comment type="caution">
    <text evidence="6">The sequence shown here is derived from an EMBL/GenBank/DDBJ whole genome shotgun (WGS) entry which is preliminary data.</text>
</comment>
<evidence type="ECO:0000313" key="7">
    <source>
        <dbReference type="Proteomes" id="UP000308917"/>
    </source>
</evidence>
<dbReference type="InterPro" id="IPR005493">
    <property type="entry name" value="RraA/RraA-like"/>
</dbReference>
<evidence type="ECO:0000256" key="3">
    <source>
        <dbReference type="ARBA" id="ARBA00029596"/>
    </source>
</evidence>
<keyword evidence="5" id="KW-0460">Magnesium</keyword>
<dbReference type="OrthoDB" id="8912551at2"/>
<protein>
    <recommendedName>
        <fullName evidence="2">Putative 4-hydroxy-4-methyl-2-oxoglutarate aldolase</fullName>
    </recommendedName>
    <alternativeName>
        <fullName evidence="3">Regulator of ribonuclease activity homolog</fullName>
    </alternativeName>
    <alternativeName>
        <fullName evidence="4">RraA-like protein</fullName>
    </alternativeName>
</protein>
<feature type="binding site" evidence="5">
    <location>
        <position position="135"/>
    </location>
    <ligand>
        <name>Mg(2+)</name>
        <dbReference type="ChEBI" id="CHEBI:18420"/>
    </ligand>
</feature>
<dbReference type="EMBL" id="STFG01000006">
    <property type="protein sequence ID" value="THU02596.1"/>
    <property type="molecule type" value="Genomic_DNA"/>
</dbReference>
<reference evidence="6 7" key="1">
    <citation type="journal article" date="2015" name="Antonie Van Leeuwenhoek">
        <title>Lampropedia puyangensis sp. nov., isolated from symptomatic bark of Populus ? euramericana canker and emended description of Lampropedia hyalina (Ehrenberg 1832) Lee et al. 2004.</title>
        <authorList>
            <person name="Li Y."/>
            <person name="Wang T."/>
            <person name="Piao C.G."/>
            <person name="Wang L.F."/>
            <person name="Tian G.Z."/>
            <person name="Zhu T.H."/>
            <person name="Guo M.W."/>
        </authorList>
    </citation>
    <scope>NUCLEOTIDE SEQUENCE [LARGE SCALE GENOMIC DNA]</scope>
    <source>
        <strain evidence="6 7">2-bin</strain>
    </source>
</reference>
<dbReference type="PANTHER" id="PTHR33254">
    <property type="entry name" value="4-HYDROXY-4-METHYL-2-OXOGLUTARATE ALDOLASE 3-RELATED"/>
    <property type="match status" value="1"/>
</dbReference>
<feature type="binding site" evidence="5">
    <location>
        <position position="134"/>
    </location>
    <ligand>
        <name>substrate</name>
    </ligand>
</feature>
<comment type="cofactor">
    <cofactor evidence="5">
        <name>Mg(2+)</name>
        <dbReference type="ChEBI" id="CHEBI:18420"/>
    </cofactor>
</comment>
<dbReference type="RefSeq" id="WP_136573216.1">
    <property type="nucleotide sequence ID" value="NZ_STFG01000006.1"/>
</dbReference>
<evidence type="ECO:0000256" key="5">
    <source>
        <dbReference type="PIRSR" id="PIRSR605493-1"/>
    </source>
</evidence>
<dbReference type="Proteomes" id="UP000308917">
    <property type="component" value="Unassembled WGS sequence"/>
</dbReference>
<evidence type="ECO:0000256" key="2">
    <source>
        <dbReference type="ARBA" id="ARBA00016549"/>
    </source>
</evidence>
<evidence type="ECO:0000313" key="6">
    <source>
        <dbReference type="EMBL" id="THU02596.1"/>
    </source>
</evidence>
<keyword evidence="5" id="KW-0479">Metal-binding</keyword>
<organism evidence="6 7">
    <name type="scientific">Lampropedia puyangensis</name>
    <dbReference type="NCBI Taxonomy" id="1330072"/>
    <lineage>
        <taxon>Bacteria</taxon>
        <taxon>Pseudomonadati</taxon>
        <taxon>Pseudomonadota</taxon>
        <taxon>Betaproteobacteria</taxon>
        <taxon>Burkholderiales</taxon>
        <taxon>Comamonadaceae</taxon>
        <taxon>Lampropedia</taxon>
    </lineage>
</organism>
<evidence type="ECO:0000256" key="1">
    <source>
        <dbReference type="ARBA" id="ARBA00001968"/>
    </source>
</evidence>
<dbReference type="CDD" id="cd16841">
    <property type="entry name" value="RraA_family"/>
    <property type="match status" value="1"/>
</dbReference>
<dbReference type="PANTHER" id="PTHR33254:SF4">
    <property type="entry name" value="4-HYDROXY-4-METHYL-2-OXOGLUTARATE ALDOLASE 3-RELATED"/>
    <property type="match status" value="1"/>
</dbReference>
<dbReference type="SUPFAM" id="SSF89562">
    <property type="entry name" value="RraA-like"/>
    <property type="match status" value="1"/>
</dbReference>